<evidence type="ECO:0000256" key="2">
    <source>
        <dbReference type="SAM" id="MobiDB-lite"/>
    </source>
</evidence>
<organism evidence="3 4">
    <name type="scientific">Orchesella cincta</name>
    <name type="common">Springtail</name>
    <name type="synonym">Podura cincta</name>
    <dbReference type="NCBI Taxonomy" id="48709"/>
    <lineage>
        <taxon>Eukaryota</taxon>
        <taxon>Metazoa</taxon>
        <taxon>Ecdysozoa</taxon>
        <taxon>Arthropoda</taxon>
        <taxon>Hexapoda</taxon>
        <taxon>Collembola</taxon>
        <taxon>Entomobryomorpha</taxon>
        <taxon>Entomobryoidea</taxon>
        <taxon>Orchesellidae</taxon>
        <taxon>Orchesellinae</taxon>
        <taxon>Orchesella</taxon>
    </lineage>
</organism>
<evidence type="ECO:0000313" key="3">
    <source>
        <dbReference type="EMBL" id="ODN03289.1"/>
    </source>
</evidence>
<proteinExistence type="predicted"/>
<dbReference type="Proteomes" id="UP000094527">
    <property type="component" value="Unassembled WGS sequence"/>
</dbReference>
<keyword evidence="4" id="KW-1185">Reference proteome</keyword>
<feature type="region of interest" description="Disordered" evidence="2">
    <location>
        <begin position="1"/>
        <end position="25"/>
    </location>
</feature>
<evidence type="ECO:0000313" key="4">
    <source>
        <dbReference type="Proteomes" id="UP000094527"/>
    </source>
</evidence>
<feature type="coiled-coil region" evidence="1">
    <location>
        <begin position="48"/>
        <end position="122"/>
    </location>
</feature>
<evidence type="ECO:0000256" key="1">
    <source>
        <dbReference type="SAM" id="Coils"/>
    </source>
</evidence>
<reference evidence="3 4" key="1">
    <citation type="journal article" date="2016" name="Genome Biol. Evol.">
        <title>Gene Family Evolution Reflects Adaptation to Soil Environmental Stressors in the Genome of the Collembolan Orchesella cincta.</title>
        <authorList>
            <person name="Faddeeva-Vakhrusheva A."/>
            <person name="Derks M.F."/>
            <person name="Anvar S.Y."/>
            <person name="Agamennone V."/>
            <person name="Suring W."/>
            <person name="Smit S."/>
            <person name="van Straalen N.M."/>
            <person name="Roelofs D."/>
        </authorList>
    </citation>
    <scope>NUCLEOTIDE SEQUENCE [LARGE SCALE GENOMIC DNA]</scope>
    <source>
        <tissue evidence="3">Mixed pool</tissue>
    </source>
</reference>
<feature type="coiled-coil region" evidence="1">
    <location>
        <begin position="165"/>
        <end position="230"/>
    </location>
</feature>
<dbReference type="EMBL" id="LJIJ01000079">
    <property type="protein sequence ID" value="ODN03289.1"/>
    <property type="molecule type" value="Genomic_DNA"/>
</dbReference>
<name>A0A1D2NDH8_ORCCI</name>
<sequence>MTTNMSLSGSESNPTHRPPGEVEGTMETVKACDSETLAKVEKVSDDYLAELTTTLSNLRKKMQDEKLINAELQEIKAGLQGRIAVHNERCEQLGIENFQAMMIEVKAELENAKLESDQLSCKLFAQCKIMLDDIQKTTLRFEEMRIQFDNERTAGGSCMENGTRCDELDRNVKEVDNRIEQLKESKEHVLTTLQGLGDAENLMVYFLEELNASEVEIANLNSKLVSMQSNISGQF</sequence>
<feature type="compositionally biased region" description="Polar residues" evidence="2">
    <location>
        <begin position="1"/>
        <end position="15"/>
    </location>
</feature>
<gene>
    <name evidence="3" type="ORF">Ocin01_03397</name>
</gene>
<accession>A0A1D2NDH8</accession>
<protein>
    <submittedName>
        <fullName evidence="3">Uncharacterized protein</fullName>
    </submittedName>
</protein>
<keyword evidence="1" id="KW-0175">Coiled coil</keyword>
<dbReference type="AlphaFoldDB" id="A0A1D2NDH8"/>
<comment type="caution">
    <text evidence="3">The sequence shown here is derived from an EMBL/GenBank/DDBJ whole genome shotgun (WGS) entry which is preliminary data.</text>
</comment>